<dbReference type="GO" id="GO:0016020">
    <property type="term" value="C:membrane"/>
    <property type="evidence" value="ECO:0007669"/>
    <property type="project" value="UniProtKB-SubCell"/>
</dbReference>
<evidence type="ECO:0008006" key="8">
    <source>
        <dbReference type="Google" id="ProtNLM"/>
    </source>
</evidence>
<dbReference type="AlphaFoldDB" id="A0A7R9MJQ7"/>
<gene>
    <name evidence="6" type="ORF">ONB1V03_LOCUS17646</name>
</gene>
<evidence type="ECO:0000256" key="5">
    <source>
        <dbReference type="SAM" id="Phobius"/>
    </source>
</evidence>
<sequence length="343" mass="38762">GVPGNQLVEDKLCLFKYNINSTYCLILPKLSSDEDVMHHKSDILTEMTNFTLYYTLLMIIPSVVSSLFLGAWTDKYQPAKKALVIIGAFCGICEAVINVINVCLYDISPYYTILSGIPNIFSGGLLGQITAFWSYIALTTPRKYLALRMTFAELMMSLASPVGTYVGGAVLNTSPLSADQGQLHNYIGVYIICGVANLLALVWTIFKVDEKRDMEEFERRFGTHSSEDMSVTEEILKKQKQYEDNRHIHPIKLLFDCTNVKDMLKTCCKPRANHVRLQIWLLFLSMAIYIMAYMAPAVFMFQFCQKIYNWDSEIYSNVSAGASFISCATTLIIAPILIKLKWT</sequence>
<feature type="transmembrane region" description="Helical" evidence="5">
    <location>
        <begin position="183"/>
        <end position="206"/>
    </location>
</feature>
<evidence type="ECO:0000313" key="7">
    <source>
        <dbReference type="Proteomes" id="UP000728032"/>
    </source>
</evidence>
<name>A0A7R9MJQ7_9ACAR</name>
<feature type="transmembrane region" description="Helical" evidence="5">
    <location>
        <begin position="314"/>
        <end position="338"/>
    </location>
</feature>
<dbReference type="GO" id="GO:0022857">
    <property type="term" value="F:transmembrane transporter activity"/>
    <property type="evidence" value="ECO:0007669"/>
    <property type="project" value="InterPro"/>
</dbReference>
<dbReference type="SUPFAM" id="SSF103473">
    <property type="entry name" value="MFS general substrate transporter"/>
    <property type="match status" value="1"/>
</dbReference>
<reference evidence="6" key="1">
    <citation type="submission" date="2020-11" db="EMBL/GenBank/DDBJ databases">
        <authorList>
            <person name="Tran Van P."/>
        </authorList>
    </citation>
    <scope>NUCLEOTIDE SEQUENCE</scope>
</reference>
<evidence type="ECO:0000313" key="6">
    <source>
        <dbReference type="EMBL" id="CAD7661084.1"/>
    </source>
</evidence>
<feature type="transmembrane region" description="Helical" evidence="5">
    <location>
        <begin position="279"/>
        <end position="302"/>
    </location>
</feature>
<dbReference type="EMBL" id="OC937177">
    <property type="protein sequence ID" value="CAD7661084.1"/>
    <property type="molecule type" value="Genomic_DNA"/>
</dbReference>
<feature type="transmembrane region" description="Helical" evidence="5">
    <location>
        <begin position="51"/>
        <end position="70"/>
    </location>
</feature>
<dbReference type="PANTHER" id="PTHR23507">
    <property type="entry name" value="ZGC:174356"/>
    <property type="match status" value="1"/>
</dbReference>
<evidence type="ECO:0000256" key="2">
    <source>
        <dbReference type="ARBA" id="ARBA00022692"/>
    </source>
</evidence>
<keyword evidence="2 5" id="KW-0812">Transmembrane</keyword>
<dbReference type="OrthoDB" id="6506707at2759"/>
<dbReference type="PANTHER" id="PTHR23507:SF1">
    <property type="entry name" value="FI18259P1-RELATED"/>
    <property type="match status" value="1"/>
</dbReference>
<feature type="transmembrane region" description="Helical" evidence="5">
    <location>
        <begin position="120"/>
        <end position="138"/>
    </location>
</feature>
<evidence type="ECO:0000256" key="1">
    <source>
        <dbReference type="ARBA" id="ARBA00004141"/>
    </source>
</evidence>
<dbReference type="EMBL" id="CAJPVJ010022352">
    <property type="protein sequence ID" value="CAG2178220.1"/>
    <property type="molecule type" value="Genomic_DNA"/>
</dbReference>
<feature type="transmembrane region" description="Helical" evidence="5">
    <location>
        <begin position="150"/>
        <end position="171"/>
    </location>
</feature>
<dbReference type="InterPro" id="IPR011701">
    <property type="entry name" value="MFS"/>
</dbReference>
<protein>
    <recommendedName>
        <fullName evidence="8">Adenylate cyclase</fullName>
    </recommendedName>
</protein>
<dbReference type="Gene3D" id="1.20.1250.20">
    <property type="entry name" value="MFS general substrate transporter like domains"/>
    <property type="match status" value="1"/>
</dbReference>
<comment type="subcellular location">
    <subcellularLocation>
        <location evidence="1">Membrane</location>
        <topology evidence="1">Multi-pass membrane protein</topology>
    </subcellularLocation>
</comment>
<evidence type="ECO:0000256" key="4">
    <source>
        <dbReference type="ARBA" id="ARBA00023136"/>
    </source>
</evidence>
<organism evidence="6">
    <name type="scientific">Oppiella nova</name>
    <dbReference type="NCBI Taxonomy" id="334625"/>
    <lineage>
        <taxon>Eukaryota</taxon>
        <taxon>Metazoa</taxon>
        <taxon>Ecdysozoa</taxon>
        <taxon>Arthropoda</taxon>
        <taxon>Chelicerata</taxon>
        <taxon>Arachnida</taxon>
        <taxon>Acari</taxon>
        <taxon>Acariformes</taxon>
        <taxon>Sarcoptiformes</taxon>
        <taxon>Oribatida</taxon>
        <taxon>Brachypylina</taxon>
        <taxon>Oppioidea</taxon>
        <taxon>Oppiidae</taxon>
        <taxon>Oppiella</taxon>
    </lineage>
</organism>
<feature type="non-terminal residue" evidence="6">
    <location>
        <position position="1"/>
    </location>
</feature>
<keyword evidence="3 5" id="KW-1133">Transmembrane helix</keyword>
<dbReference type="Pfam" id="PF07690">
    <property type="entry name" value="MFS_1"/>
    <property type="match status" value="1"/>
</dbReference>
<keyword evidence="4 5" id="KW-0472">Membrane</keyword>
<dbReference type="Proteomes" id="UP000728032">
    <property type="component" value="Unassembled WGS sequence"/>
</dbReference>
<evidence type="ECO:0000256" key="3">
    <source>
        <dbReference type="ARBA" id="ARBA00022989"/>
    </source>
</evidence>
<feature type="transmembrane region" description="Helical" evidence="5">
    <location>
        <begin position="82"/>
        <end position="100"/>
    </location>
</feature>
<proteinExistence type="predicted"/>
<accession>A0A7R9MJQ7</accession>
<dbReference type="InterPro" id="IPR036259">
    <property type="entry name" value="MFS_trans_sf"/>
</dbReference>
<keyword evidence="7" id="KW-1185">Reference proteome</keyword>